<dbReference type="EC" id="4.1.1.21" evidence="2"/>
<dbReference type="Pfam" id="PF00731">
    <property type="entry name" value="AIRC"/>
    <property type="match status" value="1"/>
</dbReference>
<dbReference type="GO" id="GO:0006189">
    <property type="term" value="P:'de novo' IMP biosynthetic process"/>
    <property type="evidence" value="ECO:0007669"/>
    <property type="project" value="UniProtKB-UniPathway"/>
</dbReference>
<protein>
    <recommendedName>
        <fullName evidence="2">phosphoribosylaminoimidazole carboxylase</fullName>
        <ecNumber evidence="2">4.1.1.21</ecNumber>
    </recommendedName>
</protein>
<dbReference type="OrthoDB" id="9991235at2759"/>
<dbReference type="Proteomes" id="UP000682733">
    <property type="component" value="Unassembled WGS sequence"/>
</dbReference>
<dbReference type="SUPFAM" id="SSF52255">
    <property type="entry name" value="N5-CAIR mutase (phosphoribosylaminoimidazole carboxylase, PurE)"/>
    <property type="match status" value="1"/>
</dbReference>
<evidence type="ECO:0000256" key="1">
    <source>
        <dbReference type="ARBA" id="ARBA00004747"/>
    </source>
</evidence>
<organism evidence="4 8">
    <name type="scientific">Didymodactylos carnosus</name>
    <dbReference type="NCBI Taxonomy" id="1234261"/>
    <lineage>
        <taxon>Eukaryota</taxon>
        <taxon>Metazoa</taxon>
        <taxon>Spiralia</taxon>
        <taxon>Gnathifera</taxon>
        <taxon>Rotifera</taxon>
        <taxon>Eurotatoria</taxon>
        <taxon>Bdelloidea</taxon>
        <taxon>Philodinida</taxon>
        <taxon>Philodinidae</taxon>
        <taxon>Didymodactylos</taxon>
    </lineage>
</organism>
<dbReference type="EMBL" id="CAJOBA010041522">
    <property type="protein sequence ID" value="CAF4115782.1"/>
    <property type="molecule type" value="Genomic_DNA"/>
</dbReference>
<evidence type="ECO:0000256" key="2">
    <source>
        <dbReference type="ARBA" id="ARBA00012329"/>
    </source>
</evidence>
<dbReference type="EMBL" id="CAJNOQ010001414">
    <property type="protein sequence ID" value="CAF0893340.1"/>
    <property type="molecule type" value="Genomic_DNA"/>
</dbReference>
<dbReference type="EMBL" id="CAJNOK010019935">
    <property type="protein sequence ID" value="CAF1308356.1"/>
    <property type="molecule type" value="Genomic_DNA"/>
</dbReference>
<dbReference type="Proteomes" id="UP000663829">
    <property type="component" value="Unassembled WGS sequence"/>
</dbReference>
<feature type="domain" description="PurE" evidence="3">
    <location>
        <begin position="34"/>
        <end position="166"/>
    </location>
</feature>
<proteinExistence type="predicted"/>
<evidence type="ECO:0000313" key="5">
    <source>
        <dbReference type="EMBL" id="CAF1308356.1"/>
    </source>
</evidence>
<name>A0A813Z5M7_9BILA</name>
<dbReference type="UniPathway" id="UPA00074">
    <property type="reaction ID" value="UER00130"/>
</dbReference>
<evidence type="ECO:0000313" key="8">
    <source>
        <dbReference type="Proteomes" id="UP000663829"/>
    </source>
</evidence>
<sequence>MVFLCCSQHEQTYLNKDLPLSSITKVTQNGGRCIIVCSTSKDIDHGNKMKLMLNDSGIQCDLRLCSTYKSTQVILKLLAQYTFEHCRPTVFVTIGNINNGLAMVLSANSQYPIIHCSVINDTASTNHFFDINSFTTENISYSLTFSVQSAVQNVMQILAIQDWRLWCKQRGKRLRTYIDLLIADQQLTLTSNKNS</sequence>
<reference evidence="4" key="1">
    <citation type="submission" date="2021-02" db="EMBL/GenBank/DDBJ databases">
        <authorList>
            <person name="Nowell W R."/>
        </authorList>
    </citation>
    <scope>NUCLEOTIDE SEQUENCE</scope>
</reference>
<accession>A0A813Z5M7</accession>
<evidence type="ECO:0000313" key="4">
    <source>
        <dbReference type="EMBL" id="CAF0893340.1"/>
    </source>
</evidence>
<dbReference type="Proteomes" id="UP000681722">
    <property type="component" value="Unassembled WGS sequence"/>
</dbReference>
<evidence type="ECO:0000313" key="6">
    <source>
        <dbReference type="EMBL" id="CAF3677198.1"/>
    </source>
</evidence>
<dbReference type="GO" id="GO:0004638">
    <property type="term" value="F:phosphoribosylaminoimidazole carboxylase activity"/>
    <property type="evidence" value="ECO:0007669"/>
    <property type="project" value="UniProtKB-EC"/>
</dbReference>
<comment type="caution">
    <text evidence="4">The sequence shown here is derived from an EMBL/GenBank/DDBJ whole genome shotgun (WGS) entry which is preliminary data.</text>
</comment>
<dbReference type="Proteomes" id="UP000677228">
    <property type="component" value="Unassembled WGS sequence"/>
</dbReference>
<gene>
    <name evidence="4" type="ORF">GPM918_LOCUS8242</name>
    <name evidence="5" type="ORF">OVA965_LOCUS28864</name>
    <name evidence="6" type="ORF">SRO942_LOCUS8242</name>
    <name evidence="7" type="ORF">TMI583_LOCUS29629</name>
</gene>
<dbReference type="InterPro" id="IPR000031">
    <property type="entry name" value="PurE_dom"/>
</dbReference>
<evidence type="ECO:0000313" key="7">
    <source>
        <dbReference type="EMBL" id="CAF4115782.1"/>
    </source>
</evidence>
<comment type="pathway">
    <text evidence="1">Purine metabolism; IMP biosynthesis via de novo pathway; 5-amino-1-(5-phospho-D-ribosyl)imidazole-4-carboxylate from 5-amino-1-(5-phospho-D-ribosyl)imidazole (carboxylase route): step 1/1.</text>
</comment>
<evidence type="ECO:0000259" key="3">
    <source>
        <dbReference type="Pfam" id="PF00731"/>
    </source>
</evidence>
<dbReference type="AlphaFoldDB" id="A0A813Z5M7"/>
<dbReference type="EMBL" id="CAJOBC010001414">
    <property type="protein sequence ID" value="CAF3677198.1"/>
    <property type="molecule type" value="Genomic_DNA"/>
</dbReference>
<keyword evidence="8" id="KW-1185">Reference proteome</keyword>
<dbReference type="Gene3D" id="3.40.50.1970">
    <property type="match status" value="1"/>
</dbReference>